<dbReference type="Proteomes" id="UP000249464">
    <property type="component" value="Unassembled WGS sequence"/>
</dbReference>
<dbReference type="InterPro" id="IPR013103">
    <property type="entry name" value="RVT_2"/>
</dbReference>
<sequence>MDDFIVRLQQLRLCRLKDQQKEVRTRHTTFDRREHHLLETSELVTDFESPQIIEISEKDSNVTPVGKEVPQQLVPIPSGYVQVQNGYQPGQFGEIDVSNIIPHKRRQALFAGPAPDSSNSNFRVIRIDDVLPQSDGKWGKTYLCVSIIAIREELGALEAHNVFEVSSLPDGAIALGSRWVFTIKVDAAGKIIRFKARLVAQGFAQRPGIDFHESFAPVACMATIRFLIALAIALSLKLEQFDFDTAFLNGKMTDDVYMKAPKGWTGTLKPGQCLKLIASMYGTKQAPREWNRALDRLMVEKKWTKCSSDVCLYYKKVDSEFIIVAFYVDDGLVASTSQALIEKEIGDLQATFKLKQQGAVSHFLSLEVKRDAARELDSSPLLKDVHLYQSMVGALQYTAQMVRPDIAAAVRSAAQCLAGPTENDMLAVKRIFRYLVGTVDFGLCYRPDASTIITVYSDASWANEFANRRSVGAYVSLLGGAAISWQSKQQTLVAASTTESEILAASSATKEALWLRQVAKDMRIEQPSATVIYEDNQATIEIANNPAHHARTKHFDVVHHFVRERVTLGDVKLVYCPTDSMMADVLAKGLGPIKFAAHRKAMGMDTAVRVKEIIELSNSLEFSLITLNPTPED</sequence>
<dbReference type="EMBL" id="FQNC01000042">
    <property type="protein sequence ID" value="SGY41399.1"/>
    <property type="molecule type" value="Genomic_DNA"/>
</dbReference>
<proteinExistence type="predicted"/>
<evidence type="ECO:0000313" key="2">
    <source>
        <dbReference type="EMBL" id="SGY41399.1"/>
    </source>
</evidence>
<accession>A0A2X0MP13</accession>
<keyword evidence="3" id="KW-1185">Reference proteome</keyword>
<feature type="domain" description="Reverse transcriptase Ty1/copia-type" evidence="1">
    <location>
        <begin position="161"/>
        <end position="373"/>
    </location>
</feature>
<organism evidence="2 3">
    <name type="scientific">Microbotryum silenes-dioicae</name>
    <dbReference type="NCBI Taxonomy" id="796604"/>
    <lineage>
        <taxon>Eukaryota</taxon>
        <taxon>Fungi</taxon>
        <taxon>Dikarya</taxon>
        <taxon>Basidiomycota</taxon>
        <taxon>Pucciniomycotina</taxon>
        <taxon>Microbotryomycetes</taxon>
        <taxon>Microbotryales</taxon>
        <taxon>Microbotryaceae</taxon>
        <taxon>Microbotryum</taxon>
    </lineage>
</organism>
<dbReference type="AlphaFoldDB" id="A0A2X0MP13"/>
<dbReference type="PANTHER" id="PTHR11439">
    <property type="entry name" value="GAG-POL-RELATED RETROTRANSPOSON"/>
    <property type="match status" value="1"/>
</dbReference>
<protein>
    <submittedName>
        <fullName evidence="2">BQ5605_C003g02507 protein</fullName>
    </submittedName>
</protein>
<reference evidence="2 3" key="1">
    <citation type="submission" date="2016-11" db="EMBL/GenBank/DDBJ databases">
        <authorList>
            <person name="Jaros S."/>
            <person name="Januszkiewicz K."/>
            <person name="Wedrychowicz H."/>
        </authorList>
    </citation>
    <scope>NUCLEOTIDE SEQUENCE [LARGE SCALE GENOMIC DNA]</scope>
</reference>
<dbReference type="CDD" id="cd09272">
    <property type="entry name" value="RNase_HI_RT_Ty1"/>
    <property type="match status" value="1"/>
</dbReference>
<dbReference type="PANTHER" id="PTHR11439:SF483">
    <property type="entry name" value="PEPTIDE SYNTHASE GLIP-LIKE, PUTATIVE (AFU_ORTHOLOGUE AFUA_3G12920)-RELATED"/>
    <property type="match status" value="1"/>
</dbReference>
<evidence type="ECO:0000259" key="1">
    <source>
        <dbReference type="Pfam" id="PF07727"/>
    </source>
</evidence>
<dbReference type="InterPro" id="IPR043502">
    <property type="entry name" value="DNA/RNA_pol_sf"/>
</dbReference>
<dbReference type="SUPFAM" id="SSF56672">
    <property type="entry name" value="DNA/RNA polymerases"/>
    <property type="match status" value="1"/>
</dbReference>
<evidence type="ECO:0000313" key="3">
    <source>
        <dbReference type="Proteomes" id="UP000249464"/>
    </source>
</evidence>
<dbReference type="Pfam" id="PF07727">
    <property type="entry name" value="RVT_2"/>
    <property type="match status" value="1"/>
</dbReference>
<name>A0A2X0MP13_9BASI</name>
<gene>
    <name evidence="2" type="primary">BQ5605_C003g02507</name>
    <name evidence="2" type="ORF">BQ5605_C003G02507</name>
</gene>